<name>A0A136J0Y5_9PEZI</name>
<reference evidence="3" key="1">
    <citation type="submission" date="2016-02" db="EMBL/GenBank/DDBJ databases">
        <title>Draft genome sequence of Microdochium bolleyi, a fungal endophyte of beachgrass.</title>
        <authorList>
            <consortium name="DOE Joint Genome Institute"/>
            <person name="David A.S."/>
            <person name="May G."/>
            <person name="Haridas S."/>
            <person name="Lim J."/>
            <person name="Wang M."/>
            <person name="Labutti K."/>
            <person name="Lipzen A."/>
            <person name="Barry K."/>
            <person name="Grigoriev I.V."/>
        </authorList>
    </citation>
    <scope>NUCLEOTIDE SEQUENCE [LARGE SCALE GENOMIC DNA]</scope>
    <source>
        <strain evidence="3">J235TASD1</strain>
    </source>
</reference>
<accession>A0A136J0Y5</accession>
<dbReference type="Proteomes" id="UP000070501">
    <property type="component" value="Unassembled WGS sequence"/>
</dbReference>
<dbReference type="OrthoDB" id="5396at2759"/>
<dbReference type="EMBL" id="KQ964252">
    <property type="protein sequence ID" value="KXJ90656.1"/>
    <property type="molecule type" value="Genomic_DNA"/>
</dbReference>
<protein>
    <recommendedName>
        <fullName evidence="4">Cyclase-domain-containing protein</fullName>
    </recommendedName>
</protein>
<sequence length="335" mass="36736">MAASPDYSLNENGIPPYEALPLRKSDPFVAAWGLYGDNDELGTLNRLTPERVVAAAKEIRSGSRVGLDWALSDNAISGKPFYSRQGFKLDVVRHPGAGCGNDDVWTFNPQASSQWDGLRHVGFAKEQLFYNGVTMDQIHGVDRDGNKSTVNAWAKQGIVGRAVLVDFHSWRVTNNKWPNFDAFGACRIPLSDLKECLAAQGTEVHFGDILFVRSGFMHSMAVKSSAELCAIQDRARADMAFCGVDTTPELLKWIWENFSAVAGDQPAFEAWPFKGADSLHTACLASWGCPIGELFNLEALAEQCKKEKRWSFFLTSEPCNVPGAVASPPNALAIF</sequence>
<dbReference type="PANTHER" id="PTHR34861">
    <property type="match status" value="1"/>
</dbReference>
<dbReference type="GO" id="GO:0019441">
    <property type="term" value="P:L-tryptophan catabolic process to kynurenine"/>
    <property type="evidence" value="ECO:0007669"/>
    <property type="project" value="InterPro"/>
</dbReference>
<keyword evidence="3" id="KW-1185">Reference proteome</keyword>
<evidence type="ECO:0008006" key="4">
    <source>
        <dbReference type="Google" id="ProtNLM"/>
    </source>
</evidence>
<organism evidence="2 3">
    <name type="scientific">Microdochium bolleyi</name>
    <dbReference type="NCBI Taxonomy" id="196109"/>
    <lineage>
        <taxon>Eukaryota</taxon>
        <taxon>Fungi</taxon>
        <taxon>Dikarya</taxon>
        <taxon>Ascomycota</taxon>
        <taxon>Pezizomycotina</taxon>
        <taxon>Sordariomycetes</taxon>
        <taxon>Xylariomycetidae</taxon>
        <taxon>Xylariales</taxon>
        <taxon>Microdochiaceae</taxon>
        <taxon>Microdochium</taxon>
    </lineage>
</organism>
<gene>
    <name evidence="2" type="ORF">Micbo1qcDRAFT_184043</name>
</gene>
<dbReference type="PANTHER" id="PTHR34861:SF11">
    <property type="entry name" value="CYCLASE"/>
    <property type="match status" value="1"/>
</dbReference>
<dbReference type="InterPro" id="IPR007325">
    <property type="entry name" value="KFase/CYL"/>
</dbReference>
<dbReference type="InParanoid" id="A0A136J0Y5"/>
<dbReference type="InterPro" id="IPR037175">
    <property type="entry name" value="KFase_sf"/>
</dbReference>
<dbReference type="STRING" id="196109.A0A136J0Y5"/>
<evidence type="ECO:0000313" key="2">
    <source>
        <dbReference type="EMBL" id="KXJ90656.1"/>
    </source>
</evidence>
<evidence type="ECO:0000313" key="3">
    <source>
        <dbReference type="Proteomes" id="UP000070501"/>
    </source>
</evidence>
<comment type="similarity">
    <text evidence="1">Belongs to the Cyclase 1 superfamily.</text>
</comment>
<dbReference type="AlphaFoldDB" id="A0A136J0Y5"/>
<dbReference type="GO" id="GO:0004061">
    <property type="term" value="F:arylformamidase activity"/>
    <property type="evidence" value="ECO:0007669"/>
    <property type="project" value="InterPro"/>
</dbReference>
<dbReference type="Gene3D" id="3.50.30.50">
    <property type="entry name" value="Putative cyclase"/>
    <property type="match status" value="1"/>
</dbReference>
<evidence type="ECO:0000256" key="1">
    <source>
        <dbReference type="ARBA" id="ARBA00007865"/>
    </source>
</evidence>
<dbReference type="Pfam" id="PF04199">
    <property type="entry name" value="Cyclase"/>
    <property type="match status" value="1"/>
</dbReference>
<proteinExistence type="inferred from homology"/>